<dbReference type="OrthoDB" id="5572060at2"/>
<accession>F0F7R1</accession>
<evidence type="ECO:0000259" key="1">
    <source>
        <dbReference type="Pfam" id="PF14134"/>
    </source>
</evidence>
<dbReference type="HOGENOM" id="CLU_024244_0_0_10"/>
<dbReference type="Pfam" id="PF14134">
    <property type="entry name" value="DUF4301"/>
    <property type="match status" value="1"/>
</dbReference>
<reference evidence="2 3" key="1">
    <citation type="submission" date="2011-01" db="EMBL/GenBank/DDBJ databases">
        <authorList>
            <person name="Muzny D."/>
            <person name="Qin X."/>
            <person name="Deng J."/>
            <person name="Jiang H."/>
            <person name="Liu Y."/>
            <person name="Qu J."/>
            <person name="Song X.-Z."/>
            <person name="Zhang L."/>
            <person name="Thornton R."/>
            <person name="Coyle M."/>
            <person name="Francisco L."/>
            <person name="Jackson L."/>
            <person name="Javaid M."/>
            <person name="Korchina V."/>
            <person name="Kovar C."/>
            <person name="Mata R."/>
            <person name="Mathew T."/>
            <person name="Ngo R."/>
            <person name="Nguyen L."/>
            <person name="Nguyen N."/>
            <person name="Okwuonu G."/>
            <person name="Ongeri F."/>
            <person name="Pham C."/>
            <person name="Simmons D."/>
            <person name="Wilczek-Boney K."/>
            <person name="Hale W."/>
            <person name="Jakkamsetti A."/>
            <person name="Pham P."/>
            <person name="Ruth R."/>
            <person name="San Lucas F."/>
            <person name="Warren J."/>
            <person name="Zhang J."/>
            <person name="Zhao Z."/>
            <person name="Zhou C."/>
            <person name="Zhu D."/>
            <person name="Lee S."/>
            <person name="Bess C."/>
            <person name="Blankenburg K."/>
            <person name="Forbes L."/>
            <person name="Fu Q."/>
            <person name="Gubbala S."/>
            <person name="Hirani K."/>
            <person name="Jayaseelan J.C."/>
            <person name="Lara F."/>
            <person name="Munidasa M."/>
            <person name="Palculict T."/>
            <person name="Patil S."/>
            <person name="Pu L.-L."/>
            <person name="Saada N."/>
            <person name="Tang L."/>
            <person name="Weissenberger G."/>
            <person name="Zhu Y."/>
            <person name="Hemphill L."/>
            <person name="Shang Y."/>
            <person name="Youmans B."/>
            <person name="Ayvaz T."/>
            <person name="Ross M."/>
            <person name="Santibanez J."/>
            <person name="Aqrawi P."/>
            <person name="Gross S."/>
            <person name="Joshi V."/>
            <person name="Fowler G."/>
            <person name="Nazareth L."/>
            <person name="Reid J."/>
            <person name="Worley K."/>
            <person name="Petrosino J."/>
            <person name="Highlander S."/>
            <person name="Gibbs R."/>
        </authorList>
    </citation>
    <scope>NUCLEOTIDE SEQUENCE [LARGE SCALE GENOMIC DNA]</scope>
    <source>
        <strain evidence="2 3">DSM 16608</strain>
    </source>
</reference>
<dbReference type="InterPro" id="IPR029044">
    <property type="entry name" value="Nucleotide-diphossugar_trans"/>
</dbReference>
<dbReference type="STRING" id="888743.HMPREF9141_1628"/>
<name>F0F7R1_9BACT</name>
<protein>
    <recommendedName>
        <fullName evidence="1">DUF4301 domain-containing protein</fullName>
    </recommendedName>
</protein>
<dbReference type="eggNOG" id="COG3172">
    <property type="taxonomic scope" value="Bacteria"/>
</dbReference>
<keyword evidence="3" id="KW-1185">Reference proteome</keyword>
<dbReference type="EMBL" id="AEWX01000024">
    <property type="protein sequence ID" value="EGC19754.1"/>
    <property type="molecule type" value="Genomic_DNA"/>
</dbReference>
<evidence type="ECO:0000313" key="2">
    <source>
        <dbReference type="EMBL" id="EGC19754.1"/>
    </source>
</evidence>
<organism evidence="2 3">
    <name type="scientific">Prevotella multiformis DSM 16608</name>
    <dbReference type="NCBI Taxonomy" id="888743"/>
    <lineage>
        <taxon>Bacteria</taxon>
        <taxon>Pseudomonadati</taxon>
        <taxon>Bacteroidota</taxon>
        <taxon>Bacteroidia</taxon>
        <taxon>Bacteroidales</taxon>
        <taxon>Prevotellaceae</taxon>
        <taxon>Prevotella</taxon>
    </lineage>
</organism>
<sequence>MLNKEDLRQILEKGISEEQINRQLEEFRRGFPFLKLEGAATPGKGVEVLDETACEEACREWKEYQSAGHRVVKFVPASGAASRMFKNLFAFLNGDHEIPASDFEKEFFANIHHFAFFEELSDKCLQLEGKSVDSLMAEGRYKAVVAALLNKEGLNYGQLPKGLLLFHSYGDGARTPMEEHLVEAARYAESGRKAHVHFTVSHEHLHLFKQKVAEKQSEYEAKFGIGFDVTFSEQKPSTDTIAVNLDNTPFRNEDGSLLFRPGGHGALIENLNDLEAEIVFIKNIDNVVPDRLKDLSVDWKMVLAGRLVALQKRAFDYLRKLDGGTCSHAELEEMAGFVQNALFCKKQDISDLDDAALAAYLYKKLNRPMRVCGMVKNVGEPGGGPFRAYNEDGTVSLQILESSQIDKKDEASMRMFTEGTHFNPVDLVCAIRNYKGEAFNLTAYVDKSTGFISAKSKNGRDLKALELPGLWNGAMSDWNTVFVEVPLGTFNPVKTVNDLLREQHQ</sequence>
<dbReference type="Proteomes" id="UP000005697">
    <property type="component" value="Unassembled WGS sequence"/>
</dbReference>
<proteinExistence type="predicted"/>
<dbReference type="InterPro" id="IPR025393">
    <property type="entry name" value="DUF4301"/>
</dbReference>
<dbReference type="AlphaFoldDB" id="F0F7R1"/>
<dbReference type="RefSeq" id="WP_007366382.1">
    <property type="nucleotide sequence ID" value="NZ_GL872282.1"/>
</dbReference>
<evidence type="ECO:0000313" key="3">
    <source>
        <dbReference type="Proteomes" id="UP000005697"/>
    </source>
</evidence>
<feature type="domain" description="DUF4301" evidence="1">
    <location>
        <begin position="4"/>
        <end position="505"/>
    </location>
</feature>
<comment type="caution">
    <text evidence="2">The sequence shown here is derived from an EMBL/GenBank/DDBJ whole genome shotgun (WGS) entry which is preliminary data.</text>
</comment>
<dbReference type="SUPFAM" id="SSF53448">
    <property type="entry name" value="Nucleotide-diphospho-sugar transferases"/>
    <property type="match status" value="1"/>
</dbReference>
<gene>
    <name evidence="2" type="ORF">HMPREF9141_1628</name>
</gene>